<proteinExistence type="predicted"/>
<feature type="compositionally biased region" description="Low complexity" evidence="1">
    <location>
        <begin position="111"/>
        <end position="132"/>
    </location>
</feature>
<reference evidence="2" key="2">
    <citation type="journal article" date="2017" name="Nat. Commun.">
        <title>Single-virus genomics reveals hidden cosmopolitan and abundant viruses.</title>
        <authorList>
            <person name="Martinez-Hernandez F."/>
            <person name="Fornas O."/>
            <person name="Lluesma Gomez M."/>
            <person name="Bolduc B."/>
            <person name="de la Cruz Pena M.J."/>
            <person name="Martinez J.M."/>
            <person name="Anton J."/>
            <person name="Gasol J.M."/>
            <person name="Rosselli R."/>
            <person name="Rodriguez-Valera F."/>
            <person name="Sullivan M.B."/>
            <person name="Acinas S.G."/>
            <person name="Martinez-Garcia M."/>
        </authorList>
    </citation>
    <scope>NUCLEOTIDE SEQUENCE</scope>
</reference>
<evidence type="ECO:0000256" key="1">
    <source>
        <dbReference type="SAM" id="MobiDB-lite"/>
    </source>
</evidence>
<reference evidence="2" key="1">
    <citation type="submission" date="2016-10" db="EMBL/GenBank/DDBJ databases">
        <authorList>
            <person name="Varghese N."/>
        </authorList>
    </citation>
    <scope>NUCLEOTIDE SEQUENCE</scope>
</reference>
<accession>A0A218MLN0</accession>
<organism evidence="2">
    <name type="scientific">uncultured virus</name>
    <dbReference type="NCBI Taxonomy" id="340016"/>
    <lineage>
        <taxon>Viruses</taxon>
        <taxon>environmental samples</taxon>
    </lineage>
</organism>
<dbReference type="EMBL" id="KY052816">
    <property type="protein sequence ID" value="ASF00161.1"/>
    <property type="molecule type" value="Genomic_DNA"/>
</dbReference>
<sequence>MKKENGASTFFSNFNDRIEQSAENAKNNVINSAFGQDAGDLIRERSDVQNQFNKFNTAAKENTNPFGNLAGIEAGNKQRDINQLTGEIGQSIALNNAQNKVTDLNNSVMDQANQANPFKPNNNNDPNSPQGAPMSNGTGSGRPNFDEGATMSIKKVNEGAPMSNVLFKKK</sequence>
<evidence type="ECO:0000313" key="2">
    <source>
        <dbReference type="EMBL" id="ASF00161.1"/>
    </source>
</evidence>
<protein>
    <submittedName>
        <fullName evidence="2">Uncharacterized protein</fullName>
    </submittedName>
</protein>
<feature type="region of interest" description="Disordered" evidence="1">
    <location>
        <begin position="111"/>
        <end position="170"/>
    </location>
</feature>
<name>A0A218MLN0_9VIRU</name>